<dbReference type="RefSeq" id="XP_004708479.1">
    <property type="nucleotide sequence ID" value="XM_004708422.2"/>
</dbReference>
<organism evidence="3 4">
    <name type="scientific">Echinops telfairi</name>
    <name type="common">Lesser hedgehog tenrec</name>
    <dbReference type="NCBI Taxonomy" id="9371"/>
    <lineage>
        <taxon>Eukaryota</taxon>
        <taxon>Metazoa</taxon>
        <taxon>Chordata</taxon>
        <taxon>Craniata</taxon>
        <taxon>Vertebrata</taxon>
        <taxon>Euteleostomi</taxon>
        <taxon>Mammalia</taxon>
        <taxon>Eutheria</taxon>
        <taxon>Afrotheria</taxon>
        <taxon>Tenrecidae</taxon>
        <taxon>Tenrecinae</taxon>
        <taxon>Echinops</taxon>
    </lineage>
</organism>
<dbReference type="Gene3D" id="3.90.1150.10">
    <property type="entry name" value="Aspartate Aminotransferase, domain 1"/>
    <property type="match status" value="1"/>
</dbReference>
<reference evidence="4" key="1">
    <citation type="submission" date="2025-08" db="UniProtKB">
        <authorList>
            <consortium name="RefSeq"/>
        </authorList>
    </citation>
    <scope>IDENTIFICATION</scope>
</reference>
<dbReference type="CDD" id="cd00609">
    <property type="entry name" value="AAT_like"/>
    <property type="match status" value="1"/>
</dbReference>
<dbReference type="InterPro" id="IPR015422">
    <property type="entry name" value="PyrdxlP-dep_Trfase_small"/>
</dbReference>
<evidence type="ECO:0000256" key="1">
    <source>
        <dbReference type="ARBA" id="ARBA00022898"/>
    </source>
</evidence>
<dbReference type="InterPro" id="IPR004839">
    <property type="entry name" value="Aminotransferase_I/II_large"/>
</dbReference>
<gene>
    <name evidence="4" type="primary">LOC101654198</name>
</gene>
<proteinExistence type="predicted"/>
<dbReference type="Proteomes" id="UP000694863">
    <property type="component" value="Unplaced"/>
</dbReference>
<evidence type="ECO:0000313" key="4">
    <source>
        <dbReference type="RefSeq" id="XP_004708479.1"/>
    </source>
</evidence>
<feature type="domain" description="Aminotransferase class I/classII large" evidence="2">
    <location>
        <begin position="229"/>
        <end position="574"/>
    </location>
</feature>
<dbReference type="SUPFAM" id="SSF53383">
    <property type="entry name" value="PLP-dependent transferases"/>
    <property type="match status" value="1"/>
</dbReference>
<keyword evidence="1" id="KW-0663">Pyridoxal phosphate</keyword>
<dbReference type="PRINTS" id="PR00753">
    <property type="entry name" value="ACCSYNTHASE"/>
</dbReference>
<dbReference type="GeneID" id="101654198"/>
<sequence>MSADKQSGDSQPAKGHDTEILSLSSWTNLLPRLIRERGQDFSVQVGIHQLLEMLKILEELRKWQSTVEDSTLQLIRHRDTGVEVAGSKLETCACTITEQKGIVIYLLNQLLEILQSGSWRDLESQLLPPFVKTRGAGAPGQGARSSRQPDQLLSPVGAAPAAGITHFLSQRGKEISNLYHSRFIDYNAYHADKYHEKENHLGFINLMTSENKLCFDLMSQRLSDDDMNYLDEGLLEYADWKGQPFLRKVVAQFLTHYCKAPTPLDPENVVVLNGCSPIFSALAMVLCDVGEAFLIPTPSYSGFAFSSHVYSQIELVAVPLDSQITRENTEPFQLTVAKLEQALQDARLKGKKVRGLVLTNPQNPLGDIYSQDSLKTYLEFAKRHNLHVIVDEIYMLSVFDDATTFHSVLSLSSLPDPSRTHVIWGTSKDFGICGFRFGSLYSHNKEVVAAVGSLGYLHSLSGLTQYKLYRLLHNREWIDNVYHPTNCSRLRDAHKFVTDELKALDIPFLSRCSGLYVWINLEKYLHPCTFEEEQILHRHFVRNKVLLSPGQSFMCKEPGWFRLVFADKRPRLETAMHRFRASLKERKEWLMVALLKAAVVEEVAVPAPPPASREFSSSRELKG</sequence>
<protein>
    <submittedName>
        <fullName evidence="4">Probable inactive 1-aminocyclopropane-1-carboxylate synthase-like protein 2</fullName>
    </submittedName>
</protein>
<keyword evidence="3" id="KW-1185">Reference proteome</keyword>
<dbReference type="Gene3D" id="3.40.640.10">
    <property type="entry name" value="Type I PLP-dependent aspartate aminotransferase-like (Major domain)"/>
    <property type="match status" value="1"/>
</dbReference>
<dbReference type="Pfam" id="PF00155">
    <property type="entry name" value="Aminotran_1_2"/>
    <property type="match status" value="1"/>
</dbReference>
<dbReference type="PANTHER" id="PTHR43795">
    <property type="entry name" value="BIFUNCTIONAL ASPARTATE AMINOTRANSFERASE AND GLUTAMATE/ASPARTATE-PREPHENATE AMINOTRANSFERASE-RELATED"/>
    <property type="match status" value="1"/>
</dbReference>
<dbReference type="InterPro" id="IPR050478">
    <property type="entry name" value="Ethylene_sulfur-biosynth"/>
</dbReference>
<dbReference type="PANTHER" id="PTHR43795:SF1">
    <property type="entry name" value="INACTIVE 1-AMINOCYCLOPROPANE-1-CARBOXYLATE SYNTHASE-LIKE PROTEIN 2-RELATED"/>
    <property type="match status" value="1"/>
</dbReference>
<dbReference type="InterPro" id="IPR015421">
    <property type="entry name" value="PyrdxlP-dep_Trfase_major"/>
</dbReference>
<dbReference type="InterPro" id="IPR015424">
    <property type="entry name" value="PyrdxlP-dep_Trfase"/>
</dbReference>
<accession>A0ABM0IV52</accession>
<evidence type="ECO:0000259" key="2">
    <source>
        <dbReference type="Pfam" id="PF00155"/>
    </source>
</evidence>
<name>A0ABM0IV52_ECHTE</name>
<evidence type="ECO:0000313" key="3">
    <source>
        <dbReference type="Proteomes" id="UP000694863"/>
    </source>
</evidence>